<reference evidence="6" key="1">
    <citation type="journal article" date="2005" name="Int. J. Syst. Evol. Microbiol.">
        <title>Methanofollis formosanus sp. nov., isolated from a fish pond.</title>
        <authorList>
            <person name="Wu S.Y."/>
            <person name="Chen S.C."/>
            <person name="Lai M.C."/>
        </authorList>
    </citation>
    <scope>NUCLEOTIDE SEQUENCE</scope>
    <source>
        <strain evidence="6">ML15</strain>
    </source>
</reference>
<reference evidence="6" key="2">
    <citation type="submission" date="2019-03" db="EMBL/GenBank/DDBJ databases">
        <authorList>
            <person name="Chen S.-C."/>
            <person name="Wu S.-Y."/>
            <person name="Lai M.-C."/>
        </authorList>
    </citation>
    <scope>NUCLEOTIDE SEQUENCE</scope>
    <source>
        <strain evidence="6">ML15</strain>
    </source>
</reference>
<dbReference type="CDD" id="cd02202">
    <property type="entry name" value="CetZ_tubulin-like"/>
    <property type="match status" value="1"/>
</dbReference>
<proteinExistence type="predicted"/>
<organism evidence="6 7">
    <name type="scientific">Methanofollis formosanus</name>
    <dbReference type="NCBI Taxonomy" id="299308"/>
    <lineage>
        <taxon>Archaea</taxon>
        <taxon>Methanobacteriati</taxon>
        <taxon>Methanobacteriota</taxon>
        <taxon>Stenosarchaea group</taxon>
        <taxon>Methanomicrobia</taxon>
        <taxon>Methanomicrobiales</taxon>
        <taxon>Methanomicrobiaceae</taxon>
        <taxon>Methanofollis</taxon>
    </lineage>
</organism>
<dbReference type="OrthoDB" id="329751at2157"/>
<dbReference type="Gene3D" id="3.40.50.1440">
    <property type="entry name" value="Tubulin/FtsZ, GTPase domain"/>
    <property type="match status" value="1"/>
</dbReference>
<protein>
    <submittedName>
        <fullName evidence="6">Cell division protein</fullName>
    </submittedName>
</protein>
<dbReference type="InterPro" id="IPR037103">
    <property type="entry name" value="Tubulin/FtsZ-like_C"/>
</dbReference>
<evidence type="ECO:0000256" key="3">
    <source>
        <dbReference type="SAM" id="MobiDB-lite"/>
    </source>
</evidence>
<keyword evidence="6" id="KW-0132">Cell division</keyword>
<gene>
    <name evidence="6" type="ORF">E2N92_06515</name>
</gene>
<keyword evidence="2" id="KW-0342">GTP-binding</keyword>
<dbReference type="Pfam" id="PF00091">
    <property type="entry name" value="Tubulin"/>
    <property type="match status" value="1"/>
</dbReference>
<dbReference type="Pfam" id="PF21011">
    <property type="entry name" value="CetZ_C"/>
    <property type="match status" value="1"/>
</dbReference>
<evidence type="ECO:0000313" key="6">
    <source>
        <dbReference type="EMBL" id="QYZ79109.1"/>
    </source>
</evidence>
<keyword evidence="7" id="KW-1185">Reference proteome</keyword>
<evidence type="ECO:0000259" key="5">
    <source>
        <dbReference type="Pfam" id="PF21011"/>
    </source>
</evidence>
<dbReference type="Proteomes" id="UP000826709">
    <property type="component" value="Chromosome"/>
</dbReference>
<accession>A0A8G1EGF5</accession>
<feature type="domain" description="Tubulin/FtsZ GTPase" evidence="4">
    <location>
        <begin position="3"/>
        <end position="165"/>
    </location>
</feature>
<sequence length="639" mass="70028">MRVLAIGLGGAGNRIVDRLYDHDRRSKVFCMSALAIDLDANTLLQLDALPSDSQVFFPPIDPANPYDVETNIDIEEVMTRIQRIDTVEIDAILLFAGLGGTMVDLIPRIMPQMRETFLEPIFAVVTLPRVGEGKKVSAKAADDLEIIQELTDATIVFDNETWYKKIRTSGTRGIADPFGNASYDRNPRLVNSLLNEQIARRIGLLLRAGEFGSEGLDVGELVLDAGEVLNTLTGMGTVAVGYAVERLHTSPLDILGFWKTARQYMEGSHQRAARIVKLAKRAIYEEISVPCDLTSAQKALVLVAGPSYELSLKGFVTVRKWIDRSIAGLEMRSGDYPVKNTRFVGIIIVLSGVQNVPRVEELQLLREEYRMELEGEAMHGGADEEFLVVGGDAEMETGGWPAEDPLAPFMVPSSGGDRVTEDYSMPRKYDAPEKHDEMLDLQGGRKGKRHGEGDGVLRLNLSSDHLKRTEDDDRAVIVPGVGKQAPRDITRMTAVGLPQAPKDAALGATESHAFVKKPKEVDLKGIEVETLPMAKDDLLGGENIRLRDMIKPANDGVFNGGRLRLKSVVQKAKDDILEGKKVKLSDVTTPVDSVLRGGKLAPKKAPKEIVPGKGKISVFKDEEEDEGGEEQTGGIDWIM</sequence>
<keyword evidence="1" id="KW-0547">Nucleotide-binding</keyword>
<feature type="domain" description="Tubulin-like CetZ C-terminal" evidence="5">
    <location>
        <begin position="194"/>
        <end position="363"/>
    </location>
</feature>
<dbReference type="InterPro" id="IPR003008">
    <property type="entry name" value="Tubulin_FtsZ_GTPase"/>
</dbReference>
<dbReference type="SUPFAM" id="SSF52490">
    <property type="entry name" value="Tubulin nucleotide-binding domain-like"/>
    <property type="match status" value="1"/>
</dbReference>
<dbReference type="KEGG" id="mfk:E2N92_06515"/>
<name>A0A8G1EGF5_9EURY</name>
<evidence type="ECO:0000313" key="7">
    <source>
        <dbReference type="Proteomes" id="UP000826709"/>
    </source>
</evidence>
<dbReference type="GO" id="GO:0051301">
    <property type="term" value="P:cell division"/>
    <property type="evidence" value="ECO:0007669"/>
    <property type="project" value="UniProtKB-KW"/>
</dbReference>
<evidence type="ECO:0000256" key="1">
    <source>
        <dbReference type="ARBA" id="ARBA00022741"/>
    </source>
</evidence>
<dbReference type="Gene3D" id="3.30.1330.20">
    <property type="entry name" value="Tubulin/FtsZ, C-terminal domain"/>
    <property type="match status" value="1"/>
</dbReference>
<dbReference type="InterPro" id="IPR048737">
    <property type="entry name" value="CetZ_C"/>
</dbReference>
<dbReference type="RefSeq" id="WP_220682880.1">
    <property type="nucleotide sequence ID" value="NZ_CP037968.1"/>
</dbReference>
<evidence type="ECO:0000256" key="2">
    <source>
        <dbReference type="ARBA" id="ARBA00023134"/>
    </source>
</evidence>
<feature type="region of interest" description="Disordered" evidence="3">
    <location>
        <begin position="612"/>
        <end position="639"/>
    </location>
</feature>
<dbReference type="EMBL" id="CP037968">
    <property type="protein sequence ID" value="QYZ79109.1"/>
    <property type="molecule type" value="Genomic_DNA"/>
</dbReference>
<evidence type="ECO:0000259" key="4">
    <source>
        <dbReference type="Pfam" id="PF00091"/>
    </source>
</evidence>
<dbReference type="InterPro" id="IPR036525">
    <property type="entry name" value="Tubulin/FtsZ_GTPase_sf"/>
</dbReference>
<dbReference type="AlphaFoldDB" id="A0A8G1EGF5"/>
<keyword evidence="6" id="KW-0131">Cell cycle</keyword>
<dbReference type="GO" id="GO:0005525">
    <property type="term" value="F:GTP binding"/>
    <property type="evidence" value="ECO:0007669"/>
    <property type="project" value="UniProtKB-KW"/>
</dbReference>